<evidence type="ECO:0008006" key="3">
    <source>
        <dbReference type="Google" id="ProtNLM"/>
    </source>
</evidence>
<sequence length="181" mass="18603">MVAIPTDGANSIDRDFGARLSSRGRGRWMVRLSALLATVAALCPAPAYAQKAKIDDLTDLSFGTITNLTSDARMSESICVFSQTDNYNVRATGSGTGGLFTLSNGAATLAYEVQWSASSGQTTGTILSPNNALTGQTSTANNQNCNQGPTASLIVVLRSAALSSATAGSYTGTLTLVVAPE</sequence>
<accession>A0A6G7YSK6</accession>
<proteinExistence type="predicted"/>
<evidence type="ECO:0000313" key="1">
    <source>
        <dbReference type="EMBL" id="QIK79726.1"/>
    </source>
</evidence>
<dbReference type="AlphaFoldDB" id="A0A6G7YSK6"/>
<evidence type="ECO:0000313" key="2">
    <source>
        <dbReference type="Proteomes" id="UP000503222"/>
    </source>
</evidence>
<dbReference type="RefSeq" id="WP_166412111.1">
    <property type="nucleotide sequence ID" value="NZ_CP049869.1"/>
</dbReference>
<gene>
    <name evidence="1" type="ORF">G7077_13250</name>
</gene>
<dbReference type="KEGG" id="spii:G7077_13250"/>
<reference evidence="1 2" key="1">
    <citation type="submission" date="2020-03" db="EMBL/GenBank/DDBJ databases">
        <title>Sphingomonas sp. nov., isolated from fish.</title>
        <authorList>
            <person name="Hyun D.-W."/>
            <person name="Bae J.-W."/>
        </authorList>
    </citation>
    <scope>NUCLEOTIDE SEQUENCE [LARGE SCALE GENOMIC DNA]</scope>
    <source>
        <strain evidence="1 2">HDW15B</strain>
    </source>
</reference>
<name>A0A6G7YSK6_9SPHN</name>
<keyword evidence="2" id="KW-1185">Reference proteome</keyword>
<protein>
    <recommendedName>
        <fullName evidence="3">Spore coat protein U domain-containing protein</fullName>
    </recommendedName>
</protein>
<organism evidence="1 2">
    <name type="scientific">Sphingomonas piscis</name>
    <dbReference type="NCBI Taxonomy" id="2714943"/>
    <lineage>
        <taxon>Bacteria</taxon>
        <taxon>Pseudomonadati</taxon>
        <taxon>Pseudomonadota</taxon>
        <taxon>Alphaproteobacteria</taxon>
        <taxon>Sphingomonadales</taxon>
        <taxon>Sphingomonadaceae</taxon>
        <taxon>Sphingomonas</taxon>
    </lineage>
</organism>
<dbReference type="Proteomes" id="UP000503222">
    <property type="component" value="Chromosome"/>
</dbReference>
<dbReference type="EMBL" id="CP049869">
    <property type="protein sequence ID" value="QIK79726.1"/>
    <property type="molecule type" value="Genomic_DNA"/>
</dbReference>